<evidence type="ECO:0000313" key="2">
    <source>
        <dbReference type="Proteomes" id="UP001197609"/>
    </source>
</evidence>
<organism evidence="1 2">
    <name type="scientific">Candidatus Methylomirabilis tolerans</name>
    <dbReference type="NCBI Taxonomy" id="3123416"/>
    <lineage>
        <taxon>Bacteria</taxon>
        <taxon>Candidatus Methylomirabilota</taxon>
        <taxon>Candidatus Methylomirabilia</taxon>
        <taxon>Candidatus Methylomirabilales</taxon>
        <taxon>Candidatus Methylomirabilaceae</taxon>
        <taxon>Candidatus Methylomirabilis</taxon>
    </lineage>
</organism>
<accession>A0AAJ1AH01</accession>
<sequence>MSAPLPWRQLLRRARESGPQFILRYLSMLRRHRLPPEHIRRYQERRLERTLRHALKRVPAYMETPGSRVSVMRGEGFRALEQFPIMDRWDLVEQRERFVANTALRYSPRLVQTGGTTGKPVRLYLSGLTRARWNMMALLRYQWAGWRAGDRTVVFGTSYGDRVGAIPVDVVCQVDRATGRLFLNGARVTTEQVVSFARMTFEFHPQFILGFPSLLVLLAREVQALGLRVRPRAVLTGGELLGEAQREYLTQTFGCPVFDWYNMWENVATAIQCERGTYHFIPELSYVEILRNGRPAQPGEVGEVVGTHLENYGMPLIRYNMNDLASPIGSPCECGRNLLSIRFIGGKGRDLIITPRGFAVLSARQVTAKLDPPIRIDKLQFYQERKEEVLIRIVRGAGHNEDDTRRLLAQVDRMLEGVVVLRSEYVDDIPRTLSGKFPYVVCKVPLEL</sequence>
<evidence type="ECO:0000313" key="1">
    <source>
        <dbReference type="EMBL" id="MBZ0159564.1"/>
    </source>
</evidence>
<dbReference type="InterPro" id="IPR042099">
    <property type="entry name" value="ANL_N_sf"/>
</dbReference>
<dbReference type="SUPFAM" id="SSF56801">
    <property type="entry name" value="Acetyl-CoA synthetase-like"/>
    <property type="match status" value="1"/>
</dbReference>
<gene>
    <name evidence="1" type="ORF">K8G79_05445</name>
</gene>
<dbReference type="AlphaFoldDB" id="A0AAJ1AH01"/>
<dbReference type="Proteomes" id="UP001197609">
    <property type="component" value="Unassembled WGS sequence"/>
</dbReference>
<name>A0AAJ1AH01_9BACT</name>
<protein>
    <recommendedName>
        <fullName evidence="3">Phenylacetate--CoA ligase family protein</fullName>
    </recommendedName>
</protein>
<dbReference type="Gene3D" id="3.40.50.12780">
    <property type="entry name" value="N-terminal domain of ligase-like"/>
    <property type="match status" value="1"/>
</dbReference>
<evidence type="ECO:0008006" key="3">
    <source>
        <dbReference type="Google" id="ProtNLM"/>
    </source>
</evidence>
<proteinExistence type="predicted"/>
<reference evidence="1 2" key="1">
    <citation type="journal article" date="2021" name="bioRxiv">
        <title>Unraveling nitrogen, sulfur and carbon metabolic pathways and microbial community transcriptional responses to substrate deprivation and toxicity stresses in a bioreactor mimicking anoxic brackish coastal sediment conditions.</title>
        <authorList>
            <person name="Martins P.D."/>
            <person name="Echeveste M.J."/>
            <person name="Arshad A."/>
            <person name="Kurth J."/>
            <person name="Ouboter H."/>
            <person name="Jetten M.S.M."/>
            <person name="Welte C.U."/>
        </authorList>
    </citation>
    <scope>NUCLEOTIDE SEQUENCE [LARGE SCALE GENOMIC DNA]</scope>
    <source>
        <strain evidence="1">MAG_38</strain>
    </source>
</reference>
<dbReference type="InterPro" id="IPR053158">
    <property type="entry name" value="CapK_Type1_Caps_Biosynth"/>
</dbReference>
<dbReference type="PANTHER" id="PTHR36932:SF1">
    <property type="entry name" value="CAPSULAR POLYSACCHARIDE BIOSYNTHESIS PROTEIN"/>
    <property type="match status" value="1"/>
</dbReference>
<dbReference type="PANTHER" id="PTHR36932">
    <property type="entry name" value="CAPSULAR POLYSACCHARIDE BIOSYNTHESIS PROTEIN"/>
    <property type="match status" value="1"/>
</dbReference>
<dbReference type="EMBL" id="JAIOIU010000062">
    <property type="protein sequence ID" value="MBZ0159564.1"/>
    <property type="molecule type" value="Genomic_DNA"/>
</dbReference>
<comment type="caution">
    <text evidence="1">The sequence shown here is derived from an EMBL/GenBank/DDBJ whole genome shotgun (WGS) entry which is preliminary data.</text>
</comment>